<dbReference type="EMBL" id="DRBS01000259">
    <property type="protein sequence ID" value="HDD44579.1"/>
    <property type="molecule type" value="Genomic_DNA"/>
</dbReference>
<sequence>MNKRNKALGEVAVVEVPARASESIAKSSMTISANKLEKIIEIPGPGIVIGGLLILITTSGPLDSAIVIIKVDDNDILSETISFFKSFNIMASKISPIYLRGIYEDPQTYANYVNVIRRSYQYAFAFDSFQFQKRVELFIDNKTSYEISELHQVRYYPKEREYRRIEY</sequence>
<dbReference type="AlphaFoldDB" id="A0A7C0U328"/>
<reference evidence="1" key="1">
    <citation type="journal article" date="2020" name="mSystems">
        <title>Genome- and Community-Level Interaction Insights into Carbon Utilization and Element Cycling Functions of Hydrothermarchaeota in Hydrothermal Sediment.</title>
        <authorList>
            <person name="Zhou Z."/>
            <person name="Liu Y."/>
            <person name="Xu W."/>
            <person name="Pan J."/>
            <person name="Luo Z.H."/>
            <person name="Li M."/>
        </authorList>
    </citation>
    <scope>NUCLEOTIDE SEQUENCE [LARGE SCALE GENOMIC DNA]</scope>
    <source>
        <strain evidence="1">HyVt-233</strain>
    </source>
</reference>
<name>A0A7C0U328_DESA2</name>
<gene>
    <name evidence="1" type="ORF">ENG63_06955</name>
</gene>
<comment type="caution">
    <text evidence="1">The sequence shown here is derived from an EMBL/GenBank/DDBJ whole genome shotgun (WGS) entry which is preliminary data.</text>
</comment>
<dbReference type="Proteomes" id="UP000886289">
    <property type="component" value="Unassembled WGS sequence"/>
</dbReference>
<proteinExistence type="predicted"/>
<protein>
    <submittedName>
        <fullName evidence="1">Uncharacterized protein</fullName>
    </submittedName>
</protein>
<evidence type="ECO:0000313" key="1">
    <source>
        <dbReference type="EMBL" id="HDD44579.1"/>
    </source>
</evidence>
<organism evidence="1">
    <name type="scientific">Desulfofervidus auxilii</name>
    <dbReference type="NCBI Taxonomy" id="1621989"/>
    <lineage>
        <taxon>Bacteria</taxon>
        <taxon>Pseudomonadati</taxon>
        <taxon>Thermodesulfobacteriota</taxon>
        <taxon>Candidatus Desulfofervidia</taxon>
        <taxon>Candidatus Desulfofervidales</taxon>
        <taxon>Candidatus Desulfofervidaceae</taxon>
        <taxon>Candidatus Desulfofervidus</taxon>
    </lineage>
</organism>
<accession>A0A7C0U328</accession>